<sequence length="330" mass="37478">MSTSLEEDRWAHMTSTFSVMVPTSSTPSVGVHVDYYRPSKPGVRGISDCRVAVKWPAGTSKETMDRSHPVWKQLLTDLIHHYKQPVPWGIRFKPALESYLKDHGFSEAYRIKRLNGNSKKGEITEWKEEDVIAAERSTMYPDEVTNLPRWTFFEVINVIQGTDGSLVDFGISISQPLQEQIPQQPAHTTQMTSTERDVYALYDTIDDAAGRLGIKSLLLDWDGPRPEDDASAQAAIKDLFFRVHRVLSSKLRSTEQREYALDLCTAGTSAKKEQLPRYTYTVKIADEMTEAEMEELYEGRTPAMDYLKMSDELLEEFERGGLGAVTVREL</sequence>
<dbReference type="GeneID" id="77731334"/>
<keyword evidence="2" id="KW-1185">Reference proteome</keyword>
<gene>
    <name evidence="1" type="ORF">MKK02DRAFT_42726</name>
</gene>
<dbReference type="Proteomes" id="UP001164286">
    <property type="component" value="Unassembled WGS sequence"/>
</dbReference>
<dbReference type="AlphaFoldDB" id="A0AA38LWI2"/>
<name>A0AA38LWI2_9TREE</name>
<accession>A0AA38LWI2</accession>
<proteinExistence type="predicted"/>
<evidence type="ECO:0000313" key="2">
    <source>
        <dbReference type="Proteomes" id="UP001164286"/>
    </source>
</evidence>
<evidence type="ECO:0000313" key="1">
    <source>
        <dbReference type="EMBL" id="KAI9638340.1"/>
    </source>
</evidence>
<comment type="caution">
    <text evidence="1">The sequence shown here is derived from an EMBL/GenBank/DDBJ whole genome shotgun (WGS) entry which is preliminary data.</text>
</comment>
<organism evidence="1 2">
    <name type="scientific">Dioszegia hungarica</name>
    <dbReference type="NCBI Taxonomy" id="4972"/>
    <lineage>
        <taxon>Eukaryota</taxon>
        <taxon>Fungi</taxon>
        <taxon>Dikarya</taxon>
        <taxon>Basidiomycota</taxon>
        <taxon>Agaricomycotina</taxon>
        <taxon>Tremellomycetes</taxon>
        <taxon>Tremellales</taxon>
        <taxon>Bulleribasidiaceae</taxon>
        <taxon>Dioszegia</taxon>
    </lineage>
</organism>
<reference evidence="1" key="1">
    <citation type="journal article" date="2022" name="G3 (Bethesda)">
        <title>High quality genome of the basidiomycete yeast Dioszegia hungarica PDD-24b-2 isolated from cloud water.</title>
        <authorList>
            <person name="Jarrige D."/>
            <person name="Haridas S."/>
            <person name="Bleykasten-Grosshans C."/>
            <person name="Joly M."/>
            <person name="Nadalig T."/>
            <person name="Sancelme M."/>
            <person name="Vuilleumier S."/>
            <person name="Grigoriev I.V."/>
            <person name="Amato P."/>
            <person name="Bringel F."/>
        </authorList>
    </citation>
    <scope>NUCLEOTIDE SEQUENCE</scope>
    <source>
        <strain evidence="1">PDD-24b-2</strain>
    </source>
</reference>
<dbReference type="RefSeq" id="XP_052948117.1">
    <property type="nucleotide sequence ID" value="XM_053092129.1"/>
</dbReference>
<protein>
    <submittedName>
        <fullName evidence="1">Uncharacterized protein</fullName>
    </submittedName>
</protein>
<dbReference type="EMBL" id="JAKWFO010000003">
    <property type="protein sequence ID" value="KAI9638340.1"/>
    <property type="molecule type" value="Genomic_DNA"/>
</dbReference>